<evidence type="ECO:0000256" key="2">
    <source>
        <dbReference type="ARBA" id="ARBA00022676"/>
    </source>
</evidence>
<evidence type="ECO:0000256" key="3">
    <source>
        <dbReference type="ARBA" id="ARBA00022679"/>
    </source>
</evidence>
<feature type="transmembrane region" description="Helical" evidence="4">
    <location>
        <begin position="310"/>
        <end position="329"/>
    </location>
</feature>
<keyword evidence="2" id="KW-0328">Glycosyltransferase</keyword>
<keyword evidence="7" id="KW-1185">Reference proteome</keyword>
<dbReference type="PANTHER" id="PTHR43630:SF1">
    <property type="entry name" value="POLY-BETA-1,6-N-ACETYL-D-GLUCOSAMINE SYNTHASE"/>
    <property type="match status" value="1"/>
</dbReference>
<feature type="transmembrane region" description="Helical" evidence="4">
    <location>
        <begin position="6"/>
        <end position="23"/>
    </location>
</feature>
<keyword evidence="3 6" id="KW-0808">Transferase</keyword>
<dbReference type="EMBL" id="VIAR01000013">
    <property type="protein sequence ID" value="TQD34803.1"/>
    <property type="molecule type" value="Genomic_DNA"/>
</dbReference>
<evidence type="ECO:0000259" key="5">
    <source>
        <dbReference type="Pfam" id="PF00535"/>
    </source>
</evidence>
<dbReference type="SUPFAM" id="SSF53448">
    <property type="entry name" value="Nucleotide-diphospho-sugar transferases"/>
    <property type="match status" value="1"/>
</dbReference>
<protein>
    <submittedName>
        <fullName evidence="6">Glycosyltransferase</fullName>
    </submittedName>
</protein>
<dbReference type="PANTHER" id="PTHR43630">
    <property type="entry name" value="POLY-BETA-1,6-N-ACETYL-D-GLUCOSAMINE SYNTHASE"/>
    <property type="match status" value="1"/>
</dbReference>
<sequence>MIYVSIILSLVYAALMLWLLYGIKKLPKTSDEFKSPEISFSICIPYRNEVENLPALLQSIANLNYPKDRFEVLLVNDNSEDASEKIAQEFKEKYQLNNCVLLQSSAEKSGKKQALNLGITKAKHNYILQTDADCILPQNWLQYYNSGFLREPVKLLAGPVKYTTPNSFFEHFQHLDFLSLQAATFGGFGNKKPFLLNAANMGFEKSAFVQVNGYQENENIASGDDIFLLEKMQQHKQPIGYLFNMKAAVKTQAPQSWKALFWQRVRWASKTSAYQNFLPKSIGILIFAVHLFLVLSFFGAIFFLTQPITFFILFFIKLNLDFIVLYTAGKFFKQENSLRKFIGVAALHPFFNTAVSVKALFGGYTWKERNFKK</sequence>
<proteinExistence type="inferred from homology"/>
<keyword evidence="4" id="KW-1133">Transmembrane helix</keyword>
<name>A0A507ZEA0_9FLAO</name>
<dbReference type="Proteomes" id="UP000317169">
    <property type="component" value="Unassembled WGS sequence"/>
</dbReference>
<feature type="transmembrane region" description="Helical" evidence="4">
    <location>
        <begin position="341"/>
        <end position="361"/>
    </location>
</feature>
<comment type="caution">
    <text evidence="6">The sequence shown here is derived from an EMBL/GenBank/DDBJ whole genome shotgun (WGS) entry which is preliminary data.</text>
</comment>
<dbReference type="Pfam" id="PF00535">
    <property type="entry name" value="Glycos_transf_2"/>
    <property type="match status" value="1"/>
</dbReference>
<evidence type="ECO:0000313" key="7">
    <source>
        <dbReference type="Proteomes" id="UP000317169"/>
    </source>
</evidence>
<gene>
    <name evidence="6" type="ORF">FKR84_11440</name>
</gene>
<keyword evidence="4" id="KW-0472">Membrane</keyword>
<dbReference type="AlphaFoldDB" id="A0A507ZEA0"/>
<dbReference type="InterPro" id="IPR001173">
    <property type="entry name" value="Glyco_trans_2-like"/>
</dbReference>
<dbReference type="GO" id="GO:0016757">
    <property type="term" value="F:glycosyltransferase activity"/>
    <property type="evidence" value="ECO:0007669"/>
    <property type="project" value="UniProtKB-KW"/>
</dbReference>
<dbReference type="OrthoDB" id="9805625at2"/>
<evidence type="ECO:0000313" key="6">
    <source>
        <dbReference type="EMBL" id="TQD34803.1"/>
    </source>
</evidence>
<dbReference type="Gene3D" id="3.90.550.10">
    <property type="entry name" value="Spore Coat Polysaccharide Biosynthesis Protein SpsA, Chain A"/>
    <property type="match status" value="1"/>
</dbReference>
<evidence type="ECO:0000256" key="4">
    <source>
        <dbReference type="SAM" id="Phobius"/>
    </source>
</evidence>
<comment type="similarity">
    <text evidence="1">Belongs to the glycosyltransferase 2 family.</text>
</comment>
<dbReference type="RefSeq" id="WP_141422453.1">
    <property type="nucleotide sequence ID" value="NZ_VIAR01000013.1"/>
</dbReference>
<organism evidence="6 7">
    <name type="scientific">Haloflavibacter putidus</name>
    <dbReference type="NCBI Taxonomy" id="2576776"/>
    <lineage>
        <taxon>Bacteria</taxon>
        <taxon>Pseudomonadati</taxon>
        <taxon>Bacteroidota</taxon>
        <taxon>Flavobacteriia</taxon>
        <taxon>Flavobacteriales</taxon>
        <taxon>Flavobacteriaceae</taxon>
        <taxon>Haloflavibacter</taxon>
    </lineage>
</organism>
<feature type="transmembrane region" description="Helical" evidence="4">
    <location>
        <begin position="282"/>
        <end position="304"/>
    </location>
</feature>
<dbReference type="InterPro" id="IPR029044">
    <property type="entry name" value="Nucleotide-diphossugar_trans"/>
</dbReference>
<feature type="domain" description="Glycosyltransferase 2-like" evidence="5">
    <location>
        <begin position="41"/>
        <end position="174"/>
    </location>
</feature>
<keyword evidence="4" id="KW-0812">Transmembrane</keyword>
<reference evidence="6 7" key="1">
    <citation type="submission" date="2019-06" db="EMBL/GenBank/DDBJ databases">
        <title>Flavibacter putida gen. nov., sp. nov., a novel marine bacterium of the family Flavobacteriaceae isolated from coastal seawater.</title>
        <authorList>
            <person name="Feng X."/>
        </authorList>
    </citation>
    <scope>NUCLEOTIDE SEQUENCE [LARGE SCALE GENOMIC DNA]</scope>
    <source>
        <strain evidence="6 7">PLHSN227</strain>
    </source>
</reference>
<evidence type="ECO:0000256" key="1">
    <source>
        <dbReference type="ARBA" id="ARBA00006739"/>
    </source>
</evidence>
<accession>A0A507ZEA0</accession>